<gene>
    <name evidence="1" type="ORF">Hs30E_09220</name>
</gene>
<dbReference type="EMBL" id="BLLI01000021">
    <property type="protein sequence ID" value="GFH42371.1"/>
    <property type="molecule type" value="Genomic_DNA"/>
</dbReference>
<evidence type="ECO:0000313" key="2">
    <source>
        <dbReference type="Proteomes" id="UP000480303"/>
    </source>
</evidence>
<reference evidence="1 2" key="1">
    <citation type="submission" date="2020-02" db="EMBL/GenBank/DDBJ databases">
        <title>Draft genome sequence of Lactococcus sp. Hs30E4-3.</title>
        <authorList>
            <person name="Noda S."/>
            <person name="Yuki M."/>
            <person name="Ohkuma M."/>
        </authorList>
    </citation>
    <scope>NUCLEOTIDE SEQUENCE [LARGE SCALE GENOMIC DNA]</scope>
    <source>
        <strain evidence="1 2">Hs30E4-3</strain>
    </source>
</reference>
<protein>
    <submittedName>
        <fullName evidence="1">Uncharacterized protein</fullName>
    </submittedName>
</protein>
<accession>A0A6A0BDD4</accession>
<keyword evidence="2" id="KW-1185">Reference proteome</keyword>
<sequence length="107" mass="12689">MTKNRYDKINTVIKNYDDNRQFLGDGYYRVIKFADNIYEFDFSKSGPCSTFESAPAIKFEMVDNTIKFLLYRDMTSRPIKFFTPESDDTFVKNEFEKLVDKFLSQKA</sequence>
<dbReference type="RefSeq" id="WP_172208373.1">
    <property type="nucleotide sequence ID" value="NZ_BLLI01000021.1"/>
</dbReference>
<organism evidence="1 2">
    <name type="scientific">Pseudolactococcus hodotermopsidis</name>
    <dbReference type="NCBI Taxonomy" id="2709157"/>
    <lineage>
        <taxon>Bacteria</taxon>
        <taxon>Bacillati</taxon>
        <taxon>Bacillota</taxon>
        <taxon>Bacilli</taxon>
        <taxon>Lactobacillales</taxon>
        <taxon>Streptococcaceae</taxon>
        <taxon>Pseudolactococcus</taxon>
    </lineage>
</organism>
<name>A0A6A0BDD4_9LACT</name>
<dbReference type="Proteomes" id="UP000480303">
    <property type="component" value="Unassembled WGS sequence"/>
</dbReference>
<evidence type="ECO:0000313" key="1">
    <source>
        <dbReference type="EMBL" id="GFH42371.1"/>
    </source>
</evidence>
<comment type="caution">
    <text evidence="1">The sequence shown here is derived from an EMBL/GenBank/DDBJ whole genome shotgun (WGS) entry which is preliminary data.</text>
</comment>
<proteinExistence type="predicted"/>
<dbReference type="AlphaFoldDB" id="A0A6A0BDD4"/>